<dbReference type="InterPro" id="IPR038665">
    <property type="entry name" value="Voltage-dep_anion_channel_sf"/>
</dbReference>
<evidence type="ECO:0000256" key="7">
    <source>
        <dbReference type="ARBA" id="ARBA00023136"/>
    </source>
</evidence>
<dbReference type="PANTHER" id="PTHR31686">
    <property type="match status" value="1"/>
</dbReference>
<dbReference type="InterPro" id="IPR051629">
    <property type="entry name" value="Sulfite_efflux_TDT"/>
</dbReference>
<organism evidence="9 10">
    <name type="scientific">Acinetobacter amyesii</name>
    <dbReference type="NCBI Taxonomy" id="2942470"/>
    <lineage>
        <taxon>Bacteria</taxon>
        <taxon>Pseudomonadati</taxon>
        <taxon>Pseudomonadota</taxon>
        <taxon>Gammaproteobacteria</taxon>
        <taxon>Moraxellales</taxon>
        <taxon>Moraxellaceae</taxon>
        <taxon>Acinetobacter</taxon>
    </lineage>
</organism>
<evidence type="ECO:0000256" key="1">
    <source>
        <dbReference type="ARBA" id="ARBA00004651"/>
    </source>
</evidence>
<comment type="subcellular location">
    <subcellularLocation>
        <location evidence="1">Cell membrane</location>
        <topology evidence="1">Multi-pass membrane protein</topology>
    </subcellularLocation>
</comment>
<keyword evidence="7 8" id="KW-0472">Membrane</keyword>
<feature type="transmembrane region" description="Helical" evidence="8">
    <location>
        <begin position="198"/>
        <end position="217"/>
    </location>
</feature>
<feature type="transmembrane region" description="Helical" evidence="8">
    <location>
        <begin position="229"/>
        <end position="250"/>
    </location>
</feature>
<feature type="transmembrane region" description="Helical" evidence="8">
    <location>
        <begin position="87"/>
        <end position="108"/>
    </location>
</feature>
<evidence type="ECO:0000313" key="9">
    <source>
        <dbReference type="EMBL" id="OOV81975.1"/>
    </source>
</evidence>
<feature type="transmembrane region" description="Helical" evidence="8">
    <location>
        <begin position="21"/>
        <end position="41"/>
    </location>
</feature>
<protein>
    <submittedName>
        <fullName evidence="9">C4-dicarboxylate ABC transporter</fullName>
    </submittedName>
</protein>
<dbReference type="EMBL" id="MVKX01000006">
    <property type="protein sequence ID" value="OOV81975.1"/>
    <property type="molecule type" value="Genomic_DNA"/>
</dbReference>
<reference evidence="9 10" key="1">
    <citation type="submission" date="2017-02" db="EMBL/GenBank/DDBJ databases">
        <title>Acinetobacter sp. ANC 4945, whole genome shotgun sequencing project.</title>
        <authorList>
            <person name="Radolfova-Krizova L."/>
            <person name="Al Atrouni A."/>
            <person name="Nemec A."/>
        </authorList>
    </citation>
    <scope>NUCLEOTIDE SEQUENCE [LARGE SCALE GENOMIC DNA]</scope>
    <source>
        <strain evidence="9 10">ANC 4945</strain>
    </source>
</reference>
<evidence type="ECO:0000256" key="6">
    <source>
        <dbReference type="ARBA" id="ARBA00022989"/>
    </source>
</evidence>
<dbReference type="RefSeq" id="WP_078190652.1">
    <property type="nucleotide sequence ID" value="NZ_JAMCOZ010000006.1"/>
</dbReference>
<feature type="transmembrane region" description="Helical" evidence="8">
    <location>
        <begin position="161"/>
        <end position="186"/>
    </location>
</feature>
<accession>A0A1T1GWS3</accession>
<name>A0A1T1GWS3_9GAMM</name>
<dbReference type="AlphaFoldDB" id="A0A1T1GWS3"/>
<evidence type="ECO:0000256" key="8">
    <source>
        <dbReference type="SAM" id="Phobius"/>
    </source>
</evidence>
<feature type="transmembrane region" description="Helical" evidence="8">
    <location>
        <begin position="270"/>
        <end position="295"/>
    </location>
</feature>
<dbReference type="PANTHER" id="PTHR31686:SF1">
    <property type="entry name" value="SULFITE EFFLUX PUMP SSU1"/>
    <property type="match status" value="1"/>
</dbReference>
<proteinExistence type="inferred from homology"/>
<dbReference type="Proteomes" id="UP000191160">
    <property type="component" value="Unassembled WGS sequence"/>
</dbReference>
<feature type="transmembrane region" description="Helical" evidence="8">
    <location>
        <begin position="307"/>
        <end position="327"/>
    </location>
</feature>
<sequence>MKMPFYQLQHKQDLIRHFTPNWFTVVMGTGVVALILPSIAVAPQWMWSFGAGLWQISIVLFILFSSMYLSRWILYPQEAKQIFQHPVMSLFLGAIPMALATLINGALKFGTTLYTEFLGVSIITWAEYLWYVDVLMAIAIAWCVPFLMFSRQQHALQGMTAVWLLPIVACEVAASSGGLLLAHLPAQAHAVHILFGSYLLWGISVFPAFAILSILLLRLALHQLPSKEMAISSWLALGPIGTGALALLLLGEQAPRILTAVDLADLGQVLLQGGVFAALVLLGFGIWWFGIAILITLKHLRDLPFNLGWWAMTFPFGVFSLAVIHLAEHTQLNAIQQCGNFFAVLLCTLWLLVMLKTIQGFYRGSLFFSPCLKAYCDAQRAS</sequence>
<evidence type="ECO:0000256" key="4">
    <source>
        <dbReference type="ARBA" id="ARBA00022475"/>
    </source>
</evidence>
<dbReference type="CDD" id="cd09318">
    <property type="entry name" value="TDT_SSU1"/>
    <property type="match status" value="1"/>
</dbReference>
<feature type="transmembrane region" description="Helical" evidence="8">
    <location>
        <begin position="128"/>
        <end position="149"/>
    </location>
</feature>
<dbReference type="GO" id="GO:0005886">
    <property type="term" value="C:plasma membrane"/>
    <property type="evidence" value="ECO:0007669"/>
    <property type="project" value="UniProtKB-SubCell"/>
</dbReference>
<comment type="similarity">
    <text evidence="2">Belongs to the tellurite-resistance/dicarboxylate transporter (TDT) family.</text>
</comment>
<keyword evidence="3" id="KW-0813">Transport</keyword>
<feature type="transmembrane region" description="Helical" evidence="8">
    <location>
        <begin position="53"/>
        <end position="75"/>
    </location>
</feature>
<gene>
    <name evidence="9" type="ORF">B1202_11085</name>
</gene>
<dbReference type="Pfam" id="PF03595">
    <property type="entry name" value="SLAC1"/>
    <property type="match status" value="1"/>
</dbReference>
<evidence type="ECO:0000256" key="2">
    <source>
        <dbReference type="ARBA" id="ARBA00008566"/>
    </source>
</evidence>
<keyword evidence="5 8" id="KW-0812">Transmembrane</keyword>
<dbReference type="GO" id="GO:0000319">
    <property type="term" value="F:sulfite transmembrane transporter activity"/>
    <property type="evidence" value="ECO:0007669"/>
    <property type="project" value="TreeGrafter"/>
</dbReference>
<feature type="transmembrane region" description="Helical" evidence="8">
    <location>
        <begin position="339"/>
        <end position="358"/>
    </location>
</feature>
<evidence type="ECO:0000256" key="3">
    <source>
        <dbReference type="ARBA" id="ARBA00022448"/>
    </source>
</evidence>
<keyword evidence="6 8" id="KW-1133">Transmembrane helix</keyword>
<comment type="caution">
    <text evidence="9">The sequence shown here is derived from an EMBL/GenBank/DDBJ whole genome shotgun (WGS) entry which is preliminary data.</text>
</comment>
<evidence type="ECO:0000256" key="5">
    <source>
        <dbReference type="ARBA" id="ARBA00022692"/>
    </source>
</evidence>
<dbReference type="Gene3D" id="1.50.10.150">
    <property type="entry name" value="Voltage-dependent anion channel"/>
    <property type="match status" value="1"/>
</dbReference>
<dbReference type="InterPro" id="IPR004695">
    <property type="entry name" value="SLAC1/Mae1/Ssu1/TehA"/>
</dbReference>
<keyword evidence="10" id="KW-1185">Reference proteome</keyword>
<evidence type="ECO:0000313" key="10">
    <source>
        <dbReference type="Proteomes" id="UP000191160"/>
    </source>
</evidence>
<keyword evidence="4" id="KW-1003">Cell membrane</keyword>